<dbReference type="EMBL" id="JANBQF010001599">
    <property type="protein sequence ID" value="KAJ1996893.1"/>
    <property type="molecule type" value="Genomic_DNA"/>
</dbReference>
<reference evidence="2" key="1">
    <citation type="submission" date="2022-07" db="EMBL/GenBank/DDBJ databases">
        <title>Phylogenomic reconstructions and comparative analyses of Kickxellomycotina fungi.</title>
        <authorList>
            <person name="Reynolds N.K."/>
            <person name="Stajich J.E."/>
            <person name="Barry K."/>
            <person name="Grigoriev I.V."/>
            <person name="Crous P."/>
            <person name="Smith M.E."/>
        </authorList>
    </citation>
    <scope>NUCLEOTIDE SEQUENCE</scope>
    <source>
        <strain evidence="2">IMI 214461</strain>
    </source>
</reference>
<name>A0A9W8BBS1_9FUNG</name>
<proteinExistence type="predicted"/>
<protein>
    <submittedName>
        <fullName evidence="2">Uncharacterized protein</fullName>
    </submittedName>
</protein>
<feature type="region of interest" description="Disordered" evidence="1">
    <location>
        <begin position="136"/>
        <end position="155"/>
    </location>
</feature>
<evidence type="ECO:0000313" key="3">
    <source>
        <dbReference type="Proteomes" id="UP001150907"/>
    </source>
</evidence>
<evidence type="ECO:0000313" key="2">
    <source>
        <dbReference type="EMBL" id="KAJ1996893.1"/>
    </source>
</evidence>
<sequence>MLSALKSLSPLSELSEDRVSESVFSCSTEYEKLPLMPTSRECEELEICAQLDRLNARRLDRQCAVRRPRPQRLLNVSAHSASLERIADGLDHLSASDARRFQRALSPHRLREAFLVGIATRLARLDGCSAIAHSSDDLPLTSSSSSPRMQCANSHHPREYMRRVVISSIGSLNRLGEPATTMTTQRFTPRPAD</sequence>
<dbReference type="Proteomes" id="UP001150907">
    <property type="component" value="Unassembled WGS sequence"/>
</dbReference>
<dbReference type="AlphaFoldDB" id="A0A9W8BBS1"/>
<organism evidence="2 3">
    <name type="scientific">Coemansia thaxteri</name>
    <dbReference type="NCBI Taxonomy" id="2663907"/>
    <lineage>
        <taxon>Eukaryota</taxon>
        <taxon>Fungi</taxon>
        <taxon>Fungi incertae sedis</taxon>
        <taxon>Zoopagomycota</taxon>
        <taxon>Kickxellomycotina</taxon>
        <taxon>Kickxellomycetes</taxon>
        <taxon>Kickxellales</taxon>
        <taxon>Kickxellaceae</taxon>
        <taxon>Coemansia</taxon>
    </lineage>
</organism>
<dbReference type="OrthoDB" id="5580935at2759"/>
<feature type="compositionally biased region" description="Low complexity" evidence="1">
    <location>
        <begin position="137"/>
        <end position="147"/>
    </location>
</feature>
<accession>A0A9W8BBS1</accession>
<keyword evidence="3" id="KW-1185">Reference proteome</keyword>
<comment type="caution">
    <text evidence="2">The sequence shown here is derived from an EMBL/GenBank/DDBJ whole genome shotgun (WGS) entry which is preliminary data.</text>
</comment>
<gene>
    <name evidence="2" type="ORF">H4R26_006024</name>
</gene>
<evidence type="ECO:0000256" key="1">
    <source>
        <dbReference type="SAM" id="MobiDB-lite"/>
    </source>
</evidence>